<comment type="caution">
    <text evidence="3">The sequence shown here is derived from an EMBL/GenBank/DDBJ whole genome shotgun (WGS) entry which is preliminary data.</text>
</comment>
<dbReference type="InterPro" id="IPR050267">
    <property type="entry name" value="Anti-sigma-factor_SerPK"/>
</dbReference>
<keyword evidence="4" id="KW-1185">Reference proteome</keyword>
<dbReference type="EMBL" id="NOXU01000030">
    <property type="protein sequence ID" value="OYQ33757.1"/>
    <property type="molecule type" value="Genomic_DNA"/>
</dbReference>
<keyword evidence="1" id="KW-0808">Transferase</keyword>
<dbReference type="PANTHER" id="PTHR35526">
    <property type="entry name" value="ANTI-SIGMA-F FACTOR RSBW-RELATED"/>
    <property type="match status" value="1"/>
</dbReference>
<dbReference type="CDD" id="cd16936">
    <property type="entry name" value="HATPase_RsbW-like"/>
    <property type="match status" value="1"/>
</dbReference>
<organism evidence="3 4">
    <name type="scientific">Niveispirillum lacus</name>
    <dbReference type="NCBI Taxonomy" id="1981099"/>
    <lineage>
        <taxon>Bacteria</taxon>
        <taxon>Pseudomonadati</taxon>
        <taxon>Pseudomonadota</taxon>
        <taxon>Alphaproteobacteria</taxon>
        <taxon>Rhodospirillales</taxon>
        <taxon>Azospirillaceae</taxon>
        <taxon>Niveispirillum</taxon>
    </lineage>
</organism>
<reference evidence="3 4" key="1">
    <citation type="submission" date="2017-07" db="EMBL/GenBank/DDBJ databases">
        <title>Niveispirillum cyanobacteriorum sp. nov., isolated from cyanobacterial aggregates in a eutrophic lake.</title>
        <authorList>
            <person name="Cai H."/>
        </authorList>
    </citation>
    <scope>NUCLEOTIDE SEQUENCE [LARGE SCALE GENOMIC DNA]</scope>
    <source>
        <strain evidence="4">TH1-14</strain>
    </source>
</reference>
<dbReference type="RefSeq" id="WP_094457196.1">
    <property type="nucleotide sequence ID" value="NZ_NOXU01000030.1"/>
</dbReference>
<keyword evidence="1" id="KW-0418">Kinase</keyword>
<keyword evidence="1" id="KW-0723">Serine/threonine-protein kinase</keyword>
<dbReference type="InterPro" id="IPR036890">
    <property type="entry name" value="HATPase_C_sf"/>
</dbReference>
<name>A0A255YWZ0_9PROT</name>
<dbReference type="PANTHER" id="PTHR35526:SF3">
    <property type="entry name" value="ANTI-SIGMA-F FACTOR RSBW"/>
    <property type="match status" value="1"/>
</dbReference>
<evidence type="ECO:0000313" key="3">
    <source>
        <dbReference type="EMBL" id="OYQ33757.1"/>
    </source>
</evidence>
<dbReference type="SUPFAM" id="SSF55874">
    <property type="entry name" value="ATPase domain of HSP90 chaperone/DNA topoisomerase II/histidine kinase"/>
    <property type="match status" value="1"/>
</dbReference>
<protein>
    <recommendedName>
        <fullName evidence="2">Histidine kinase/HSP90-like ATPase domain-containing protein</fullName>
    </recommendedName>
</protein>
<evidence type="ECO:0000313" key="4">
    <source>
        <dbReference type="Proteomes" id="UP000216998"/>
    </source>
</evidence>
<proteinExistence type="predicted"/>
<dbReference type="Proteomes" id="UP000216998">
    <property type="component" value="Unassembled WGS sequence"/>
</dbReference>
<gene>
    <name evidence="3" type="ORF">CHU95_15565</name>
</gene>
<dbReference type="Gene3D" id="3.30.565.10">
    <property type="entry name" value="Histidine kinase-like ATPase, C-terminal domain"/>
    <property type="match status" value="1"/>
</dbReference>
<evidence type="ECO:0000259" key="2">
    <source>
        <dbReference type="Pfam" id="PF13581"/>
    </source>
</evidence>
<sequence length="253" mass="27056">MVSALPQPVAGSHPSIGGDVPPVLLRRLAQAHGLVQSDWDIEAAEAGGLSVAPAILVTLRGSSRELQAALDLGIHAYIELGDDEQLPAGLLSLVTQQAGLHLSLSTVTSFSLDMAPLLCAALVARGWLEGRRRADAEICVHEAVSNAIVHGNLDIHQAPTADGVAFDGFYRLVQERLTNREHANRRVTVEALVQPPDLCIRITDQGRGHPGLIPTEIDRLEAKSGRGVRIMGELADRVSFSDAGRTVSLTFRR</sequence>
<accession>A0A255YWZ0</accession>
<dbReference type="GO" id="GO:0004674">
    <property type="term" value="F:protein serine/threonine kinase activity"/>
    <property type="evidence" value="ECO:0007669"/>
    <property type="project" value="UniProtKB-KW"/>
</dbReference>
<dbReference type="Pfam" id="PF13581">
    <property type="entry name" value="HATPase_c_2"/>
    <property type="match status" value="1"/>
</dbReference>
<evidence type="ECO:0000256" key="1">
    <source>
        <dbReference type="ARBA" id="ARBA00022527"/>
    </source>
</evidence>
<feature type="domain" description="Histidine kinase/HSP90-like ATPase" evidence="2">
    <location>
        <begin position="179"/>
        <end position="250"/>
    </location>
</feature>
<dbReference type="InterPro" id="IPR003594">
    <property type="entry name" value="HATPase_dom"/>
</dbReference>
<dbReference type="OrthoDB" id="7359845at2"/>
<dbReference type="AlphaFoldDB" id="A0A255YWZ0"/>